<dbReference type="GO" id="GO:0003964">
    <property type="term" value="F:RNA-directed DNA polymerase activity"/>
    <property type="evidence" value="ECO:0007669"/>
    <property type="project" value="UniProtKB-KW"/>
</dbReference>
<proteinExistence type="predicted"/>
<dbReference type="PROSITE" id="PS50878">
    <property type="entry name" value="RT_POL"/>
    <property type="match status" value="1"/>
</dbReference>
<organism evidence="2 3">
    <name type="scientific">Bacillus cereus</name>
    <dbReference type="NCBI Taxonomy" id="1396"/>
    <lineage>
        <taxon>Bacteria</taxon>
        <taxon>Bacillati</taxon>
        <taxon>Bacillota</taxon>
        <taxon>Bacilli</taxon>
        <taxon>Bacillales</taxon>
        <taxon>Bacillaceae</taxon>
        <taxon>Bacillus</taxon>
        <taxon>Bacillus cereus group</taxon>
    </lineage>
</organism>
<comment type="caution">
    <text evidence="2">The sequence shown here is derived from an EMBL/GenBank/DDBJ whole genome shotgun (WGS) entry which is preliminary data.</text>
</comment>
<gene>
    <name evidence="2" type="primary">ltrA</name>
    <name evidence="2" type="ORF">COD19_17315</name>
</gene>
<keyword evidence="2" id="KW-0548">Nucleotidyltransferase</keyword>
<feature type="domain" description="Reverse transcriptase" evidence="1">
    <location>
        <begin position="4"/>
        <end position="257"/>
    </location>
</feature>
<dbReference type="SUPFAM" id="SSF56672">
    <property type="entry name" value="DNA/RNA polymerases"/>
    <property type="match status" value="1"/>
</dbReference>
<sequence length="381" mass="44557">MPFICPFSMFEHYTAQAVRRVFIPKANGKTRPLGIPTIWDRLFQQCILQVLEPICEARFYKHSYGFRPNRNTHHVKARFETLINRACLYHCVDIDIKGFFDNVDHAKLLKQMWSFGIRDKALLSIISRLLKAEIIGEGFPTKGTPQGGILSPLLSNIVLNELDWWVSNQWESLDLKKSYQSHSGRYNALKQTKLKHCYIVRYADDFKILCRTRSQAIKMYYAVKDFLKTRLHLDISEEKSKVVNLKKNSSEFLGFRLKAHPKRTSKRILYVARSHMTKKALENAQIKLKQAVKAIQKHQSPKNVWRFNMVIMGIQNYYSAASHITKDDSYGNLMILHESVHHLIHMKNQEKIPMLLNVLKLNEKQLNKVNELRKQCLNEAF</sequence>
<dbReference type="InterPro" id="IPR051083">
    <property type="entry name" value="GrpII_Intron_Splice-Mob/Def"/>
</dbReference>
<evidence type="ECO:0000259" key="1">
    <source>
        <dbReference type="PROSITE" id="PS50878"/>
    </source>
</evidence>
<evidence type="ECO:0000313" key="2">
    <source>
        <dbReference type="EMBL" id="PGU00107.1"/>
    </source>
</evidence>
<dbReference type="Proteomes" id="UP000225766">
    <property type="component" value="Unassembled WGS sequence"/>
</dbReference>
<name>A0A2C1LNQ2_BACCE</name>
<accession>A0A2C1LNQ2</accession>
<dbReference type="PANTHER" id="PTHR34047:SF8">
    <property type="entry name" value="PROTEIN YKFC"/>
    <property type="match status" value="1"/>
</dbReference>
<keyword evidence="2" id="KW-0808">Transferase</keyword>
<reference evidence="2 3" key="1">
    <citation type="submission" date="2017-09" db="EMBL/GenBank/DDBJ databases">
        <title>Large-scale bioinformatics analysis of Bacillus genomes uncovers conserved roles of natural products in bacterial physiology.</title>
        <authorList>
            <consortium name="Agbiome Team Llc"/>
            <person name="Bleich R.M."/>
            <person name="Grubbs K.J."/>
            <person name="Santa Maria K.C."/>
            <person name="Allen S.E."/>
            <person name="Farag S."/>
            <person name="Shank E.A."/>
            <person name="Bowers A."/>
        </authorList>
    </citation>
    <scope>NUCLEOTIDE SEQUENCE [LARGE SCALE GENOMIC DNA]</scope>
    <source>
        <strain evidence="2 3">AFS040105</strain>
    </source>
</reference>
<dbReference type="InterPro" id="IPR000477">
    <property type="entry name" value="RT_dom"/>
</dbReference>
<evidence type="ECO:0000313" key="3">
    <source>
        <dbReference type="Proteomes" id="UP000225766"/>
    </source>
</evidence>
<dbReference type="PANTHER" id="PTHR34047">
    <property type="entry name" value="NUCLEAR INTRON MATURASE 1, MITOCHONDRIAL-RELATED"/>
    <property type="match status" value="1"/>
</dbReference>
<dbReference type="InterPro" id="IPR030931">
    <property type="entry name" value="Group_II_RT_mat"/>
</dbReference>
<dbReference type="Pfam" id="PF00078">
    <property type="entry name" value="RVT_1"/>
    <property type="match status" value="1"/>
</dbReference>
<keyword evidence="2" id="KW-0695">RNA-directed DNA polymerase</keyword>
<dbReference type="AlphaFoldDB" id="A0A2C1LNQ2"/>
<dbReference type="NCBIfam" id="TIGR04416">
    <property type="entry name" value="group_II_RT_mat"/>
    <property type="match status" value="1"/>
</dbReference>
<protein>
    <submittedName>
        <fullName evidence="2">Group II intron reverse transcriptase/maturase</fullName>
    </submittedName>
</protein>
<dbReference type="EMBL" id="NUMG01000023">
    <property type="protein sequence ID" value="PGU00107.1"/>
    <property type="molecule type" value="Genomic_DNA"/>
</dbReference>
<dbReference type="InterPro" id="IPR043502">
    <property type="entry name" value="DNA/RNA_pol_sf"/>
</dbReference>
<dbReference type="CDD" id="cd01651">
    <property type="entry name" value="RT_G2_intron"/>
    <property type="match status" value="1"/>
</dbReference>